<sequence length="396" mass="44543">MSADKIRVLYAGIVLGPWGGGEPVVARQTIEALSRDPKFAVFKEYYKPRIKPIFDFLISEYRRTIGTSDSFKLAESFYLSKIREHSPDVIITQYDYDLSSVSAATKAGKRAIVYVHAWWTVCPNNTRMHNGEVCEGFPGQDCKSCIISSLRGEGKVKAYKHLFGLLSNNVIHKKMKRRISILNRENVFVVTLTEKMRRLMIDMGVMEDKIYVVPNGVDCSHFKPSKKEKIVLYLGGYNPVKGYSIFFDIAKQLRGEGKFIATGNYPEFEKVSHVEFPGPLPRDELSSLLGTGRVTLIPSIWDEPFSMVAIESLASGTPVVAFDTGCLRNIIRDGKTGFIVGKNDVESMKEKTETLLEEDDLFQEMSVNAREDACTRFKLCGQMEAIKGIVEKIARS</sequence>
<accession>A0A510E142</accession>
<dbReference type="Gene3D" id="3.40.50.2000">
    <property type="entry name" value="Glycogen Phosphorylase B"/>
    <property type="match status" value="2"/>
</dbReference>
<dbReference type="GO" id="GO:0016757">
    <property type="term" value="F:glycosyltransferase activity"/>
    <property type="evidence" value="ECO:0007669"/>
    <property type="project" value="InterPro"/>
</dbReference>
<dbReference type="Proteomes" id="UP000325030">
    <property type="component" value="Chromosome"/>
</dbReference>
<reference evidence="4" key="1">
    <citation type="submission" date="2018-09" db="EMBL/GenBank/DDBJ databases">
        <title>Complete Genome Sequencing of Sulfolobus sp. JCM 16834.</title>
        <authorList>
            <person name="Kato S."/>
            <person name="Itoh T."/>
            <person name="Ohkuma M."/>
        </authorList>
    </citation>
    <scope>NUCLEOTIDE SEQUENCE [LARGE SCALE GENOMIC DNA]</scope>
    <source>
        <strain evidence="4">IC-007</strain>
    </source>
</reference>
<evidence type="ECO:0000259" key="2">
    <source>
        <dbReference type="Pfam" id="PF13439"/>
    </source>
</evidence>
<dbReference type="CDD" id="cd03801">
    <property type="entry name" value="GT4_PimA-like"/>
    <property type="match status" value="1"/>
</dbReference>
<evidence type="ECO:0000313" key="3">
    <source>
        <dbReference type="EMBL" id="BBG26211.1"/>
    </source>
</evidence>
<dbReference type="PANTHER" id="PTHR45947:SF3">
    <property type="entry name" value="SULFOQUINOVOSYL TRANSFERASE SQD2"/>
    <property type="match status" value="1"/>
</dbReference>
<dbReference type="AlphaFoldDB" id="A0A510E142"/>
<organism evidence="3 4">
    <name type="scientific">Sulfuracidifex tepidarius</name>
    <dbReference type="NCBI Taxonomy" id="1294262"/>
    <lineage>
        <taxon>Archaea</taxon>
        <taxon>Thermoproteota</taxon>
        <taxon>Thermoprotei</taxon>
        <taxon>Sulfolobales</taxon>
        <taxon>Sulfolobaceae</taxon>
        <taxon>Sulfuracidifex</taxon>
    </lineage>
</organism>
<dbReference type="InterPro" id="IPR050194">
    <property type="entry name" value="Glycosyltransferase_grp1"/>
</dbReference>
<dbReference type="PANTHER" id="PTHR45947">
    <property type="entry name" value="SULFOQUINOVOSYL TRANSFERASE SQD2"/>
    <property type="match status" value="1"/>
</dbReference>
<protein>
    <submittedName>
        <fullName evidence="3">Trehalose synthase</fullName>
    </submittedName>
</protein>
<dbReference type="Pfam" id="PF13439">
    <property type="entry name" value="Glyco_transf_4"/>
    <property type="match status" value="1"/>
</dbReference>
<dbReference type="RefSeq" id="WP_149564724.1">
    <property type="nucleotide sequence ID" value="NZ_AP018930.1"/>
</dbReference>
<evidence type="ECO:0000259" key="1">
    <source>
        <dbReference type="Pfam" id="PF00534"/>
    </source>
</evidence>
<dbReference type="SUPFAM" id="SSF53756">
    <property type="entry name" value="UDP-Glycosyltransferase/glycogen phosphorylase"/>
    <property type="match status" value="1"/>
</dbReference>
<name>A0A510E142_9CREN</name>
<dbReference type="InterPro" id="IPR001296">
    <property type="entry name" value="Glyco_trans_1"/>
</dbReference>
<proteinExistence type="predicted"/>
<feature type="domain" description="Glycosyltransferase subfamily 4-like N-terminal" evidence="2">
    <location>
        <begin position="80"/>
        <end position="220"/>
    </location>
</feature>
<dbReference type="GeneID" id="41717128"/>
<dbReference type="Pfam" id="PF00534">
    <property type="entry name" value="Glycos_transf_1"/>
    <property type="match status" value="1"/>
</dbReference>
<dbReference type="InterPro" id="IPR028098">
    <property type="entry name" value="Glyco_trans_4-like_N"/>
</dbReference>
<evidence type="ECO:0000313" key="4">
    <source>
        <dbReference type="Proteomes" id="UP000325030"/>
    </source>
</evidence>
<gene>
    <name evidence="3" type="ORF">IC007_0716</name>
</gene>
<dbReference type="EMBL" id="AP018930">
    <property type="protein sequence ID" value="BBG26211.1"/>
    <property type="molecule type" value="Genomic_DNA"/>
</dbReference>
<feature type="domain" description="Glycosyl transferase family 1" evidence="1">
    <location>
        <begin position="225"/>
        <end position="371"/>
    </location>
</feature>